<evidence type="ECO:0000256" key="6">
    <source>
        <dbReference type="ARBA" id="ARBA00023136"/>
    </source>
</evidence>
<reference evidence="8" key="2">
    <citation type="submission" date="2020-02" db="EMBL/GenBank/DDBJ databases">
        <authorList>
            <person name="Alotaibi K."/>
            <person name="Khan A."/>
        </authorList>
    </citation>
    <scope>NUCLEOTIDE SEQUENCE</scope>
    <source>
        <strain evidence="8">EC204</strain>
    </source>
</reference>
<evidence type="ECO:0000313" key="8">
    <source>
        <dbReference type="EMBL" id="NEY49306.1"/>
    </source>
</evidence>
<accession>A0A6G4C3Q7</accession>
<dbReference type="GO" id="GO:0005886">
    <property type="term" value="C:plasma membrane"/>
    <property type="evidence" value="ECO:0007669"/>
    <property type="project" value="UniProtKB-SubCell"/>
</dbReference>
<name>A0A6G4C3Q7_ECOLX</name>
<reference evidence="8" key="1">
    <citation type="journal article" date="2006" name="Food Microbiol.">
        <title>Occurrence of non-O157 shiga toxin-producing Escherichia coli in ready-to-eat food from supermarkets in Argentina.</title>
        <authorList>
            <person name="Balague C."/>
            <person name="Khan A.A."/>
            <person name="Fernandez L."/>
            <person name="Redolfi A.L."/>
            <person name="Aquili V."/>
            <person name="Voltattorni P."/>
            <person name="Hofer C."/>
            <person name="Ebner G."/>
            <person name="Duenas S."/>
            <person name="Cerniglia C.E."/>
        </authorList>
    </citation>
    <scope>NUCLEOTIDE SEQUENCE</scope>
    <source>
        <strain evidence="8">EC204</strain>
    </source>
</reference>
<dbReference type="EMBL" id="JAAIWG010000040">
    <property type="protein sequence ID" value="NEY49306.1"/>
    <property type="molecule type" value="Genomic_DNA"/>
</dbReference>
<evidence type="ECO:0000256" key="3">
    <source>
        <dbReference type="ARBA" id="ARBA00022475"/>
    </source>
</evidence>
<organism evidence="8">
    <name type="scientific">Escherichia coli</name>
    <dbReference type="NCBI Taxonomy" id="562"/>
    <lineage>
        <taxon>Bacteria</taxon>
        <taxon>Pseudomonadati</taxon>
        <taxon>Pseudomonadota</taxon>
        <taxon>Gammaproteobacteria</taxon>
        <taxon>Enterobacterales</taxon>
        <taxon>Enterobacteriaceae</taxon>
        <taxon>Escherichia</taxon>
    </lineage>
</organism>
<keyword evidence="6 7" id="KW-0472">Membrane</keyword>
<feature type="transmembrane region" description="Helical" evidence="7">
    <location>
        <begin position="15"/>
        <end position="35"/>
    </location>
</feature>
<comment type="caution">
    <text evidence="8">The sequence shown here is derived from an EMBL/GenBank/DDBJ whole genome shotgun (WGS) entry which is preliminary data.</text>
</comment>
<keyword evidence="5 7" id="KW-1133">Transmembrane helix</keyword>
<evidence type="ECO:0000256" key="4">
    <source>
        <dbReference type="ARBA" id="ARBA00022692"/>
    </source>
</evidence>
<dbReference type="Pfam" id="PF04226">
    <property type="entry name" value="Transgly_assoc"/>
    <property type="match status" value="1"/>
</dbReference>
<comment type="similarity">
    <text evidence="2">Belongs to the UPF0410 family.</text>
</comment>
<keyword evidence="4 7" id="KW-0812">Transmembrane</keyword>
<sequence>KLAASPGGSISGFNLHSFLVAVVGAILVLGIFRLLRRE</sequence>
<feature type="non-terminal residue" evidence="8">
    <location>
        <position position="1"/>
    </location>
</feature>
<evidence type="ECO:0000256" key="7">
    <source>
        <dbReference type="SAM" id="Phobius"/>
    </source>
</evidence>
<comment type="subcellular location">
    <subcellularLocation>
        <location evidence="1">Cell membrane</location>
        <topology evidence="1">Multi-pass membrane protein</topology>
    </subcellularLocation>
</comment>
<gene>
    <name evidence="8" type="ORF">G4V04_13200</name>
</gene>
<evidence type="ECO:0000256" key="2">
    <source>
        <dbReference type="ARBA" id="ARBA00011006"/>
    </source>
</evidence>
<dbReference type="InterPro" id="IPR007341">
    <property type="entry name" value="Transgly_assoc"/>
</dbReference>
<keyword evidence="3" id="KW-1003">Cell membrane</keyword>
<dbReference type="RefSeq" id="WP_163451316.1">
    <property type="nucleotide sequence ID" value="NZ_JAAIWG010000040.1"/>
</dbReference>
<proteinExistence type="inferred from homology"/>
<dbReference type="AlphaFoldDB" id="A0A6G4C3Q7"/>
<protein>
    <submittedName>
        <fullName evidence="8">GlsB/YeaQ/YmgE family stress response membrane protein</fullName>
    </submittedName>
</protein>
<evidence type="ECO:0000256" key="5">
    <source>
        <dbReference type="ARBA" id="ARBA00022989"/>
    </source>
</evidence>
<evidence type="ECO:0000256" key="1">
    <source>
        <dbReference type="ARBA" id="ARBA00004651"/>
    </source>
</evidence>